<evidence type="ECO:0000313" key="1">
    <source>
        <dbReference type="EMBL" id="EZG81148.1"/>
    </source>
</evidence>
<sequence>MEDEEASVIACRELGETALEMINVRNYNGFTPLMRAVRAQYRRTALTLIALGADCEAETPKFWHNECCRGPGSWLRSCCKPRDYKPPIFLCLVRRDFALARALMQSSPLVMEHRWLGRDAEGSEWQREVLEYAKETAKCFEEFVGAVADLMTGDQLLRAINILKLGITLEEDPEPLLEVLLERVPHNYLITRKELQTLCLDAESFCAIRRSRKLLQRWKDLRQSVTEQTKLYQVPKRFVLLHCVLLQRNHDVTLIPWNMVTEPRNCPT</sequence>
<dbReference type="OrthoDB" id="341259at2759"/>
<reference evidence="1" key="1">
    <citation type="submission" date="2013-12" db="EMBL/GenBank/DDBJ databases">
        <authorList>
            <person name="Omoto C.K."/>
            <person name="Sibley D."/>
            <person name="Venepally P."/>
            <person name="Hadjithomas M."/>
            <person name="Karamycheva S."/>
            <person name="Brunk B."/>
            <person name="Roos D."/>
            <person name="Caler E."/>
            <person name="Lorenzi H."/>
        </authorList>
    </citation>
    <scope>NUCLEOTIDE SEQUENCE</scope>
</reference>
<dbReference type="Gene3D" id="1.25.40.20">
    <property type="entry name" value="Ankyrin repeat-containing domain"/>
    <property type="match status" value="1"/>
</dbReference>
<dbReference type="VEuPathDB" id="CryptoDB:GNI_019990"/>
<evidence type="ECO:0000313" key="2">
    <source>
        <dbReference type="Proteomes" id="UP000019763"/>
    </source>
</evidence>
<evidence type="ECO:0008006" key="3">
    <source>
        <dbReference type="Google" id="ProtNLM"/>
    </source>
</evidence>
<dbReference type="AlphaFoldDB" id="A0A023BC08"/>
<dbReference type="GeneID" id="22910991"/>
<gene>
    <name evidence="1" type="ORF">GNI_019990</name>
</gene>
<dbReference type="SUPFAM" id="SSF48403">
    <property type="entry name" value="Ankyrin repeat"/>
    <property type="match status" value="1"/>
</dbReference>
<keyword evidence="2" id="KW-1185">Reference proteome</keyword>
<dbReference type="InterPro" id="IPR036770">
    <property type="entry name" value="Ankyrin_rpt-contain_sf"/>
</dbReference>
<accession>A0A023BC08</accession>
<proteinExistence type="predicted"/>
<organism evidence="1 2">
    <name type="scientific">Gregarina niphandrodes</name>
    <name type="common">Septate eugregarine</name>
    <dbReference type="NCBI Taxonomy" id="110365"/>
    <lineage>
        <taxon>Eukaryota</taxon>
        <taxon>Sar</taxon>
        <taxon>Alveolata</taxon>
        <taxon>Apicomplexa</taxon>
        <taxon>Conoidasida</taxon>
        <taxon>Gregarinasina</taxon>
        <taxon>Eugregarinorida</taxon>
        <taxon>Gregarinidae</taxon>
        <taxon>Gregarina</taxon>
    </lineage>
</organism>
<dbReference type="RefSeq" id="XP_011134263.1">
    <property type="nucleotide sequence ID" value="XM_011135961.1"/>
</dbReference>
<protein>
    <recommendedName>
        <fullName evidence="3">Ankyrin repeat protein</fullName>
    </recommendedName>
</protein>
<name>A0A023BC08_GRENI</name>
<dbReference type="Proteomes" id="UP000019763">
    <property type="component" value="Unassembled WGS sequence"/>
</dbReference>
<dbReference type="EMBL" id="AFNH02000145">
    <property type="protein sequence ID" value="EZG81148.1"/>
    <property type="molecule type" value="Genomic_DNA"/>
</dbReference>
<comment type="caution">
    <text evidence="1">The sequence shown here is derived from an EMBL/GenBank/DDBJ whole genome shotgun (WGS) entry which is preliminary data.</text>
</comment>